<protein>
    <recommendedName>
        <fullName evidence="6">Up-regulated during septation protein 1 domain-containing protein</fullName>
    </recommendedName>
</protein>
<feature type="region of interest" description="Disordered" evidence="5">
    <location>
        <begin position="75"/>
        <end position="128"/>
    </location>
</feature>
<feature type="compositionally biased region" description="Polar residues" evidence="5">
    <location>
        <begin position="110"/>
        <end position="119"/>
    </location>
</feature>
<dbReference type="Proteomes" id="UP000188533">
    <property type="component" value="Unassembled WGS sequence"/>
</dbReference>
<keyword evidence="8" id="KW-1185">Reference proteome</keyword>
<feature type="domain" description="Up-regulated during septation protein 1" evidence="6">
    <location>
        <begin position="22"/>
        <end position="92"/>
    </location>
</feature>
<feature type="coiled-coil region" evidence="4">
    <location>
        <begin position="154"/>
        <end position="322"/>
    </location>
</feature>
<evidence type="ECO:0000256" key="1">
    <source>
        <dbReference type="ARBA" id="ARBA00004123"/>
    </source>
</evidence>
<organism evidence="7 8">
    <name type="scientific">Lentinula edodes</name>
    <name type="common">Shiitake mushroom</name>
    <name type="synonym">Lentinus edodes</name>
    <dbReference type="NCBI Taxonomy" id="5353"/>
    <lineage>
        <taxon>Eukaryota</taxon>
        <taxon>Fungi</taxon>
        <taxon>Dikarya</taxon>
        <taxon>Basidiomycota</taxon>
        <taxon>Agaricomycotina</taxon>
        <taxon>Agaricomycetes</taxon>
        <taxon>Agaricomycetidae</taxon>
        <taxon>Agaricales</taxon>
        <taxon>Marasmiineae</taxon>
        <taxon>Omphalotaceae</taxon>
        <taxon>Lentinula</taxon>
    </lineage>
</organism>
<dbReference type="GO" id="GO:0005681">
    <property type="term" value="C:spliceosomal complex"/>
    <property type="evidence" value="ECO:0007669"/>
    <property type="project" value="TreeGrafter"/>
</dbReference>
<reference evidence="7 8" key="2">
    <citation type="submission" date="2017-02" db="EMBL/GenBank/DDBJ databases">
        <title>A genome survey and senescence transcriptome analysis in Lentinula edodes.</title>
        <authorList>
            <person name="Sakamoto Y."/>
            <person name="Nakade K."/>
            <person name="Sato S."/>
            <person name="Yoshida Y."/>
            <person name="Miyazaki K."/>
            <person name="Natsume S."/>
            <person name="Konno N."/>
        </authorList>
    </citation>
    <scope>NUCLEOTIDE SEQUENCE [LARGE SCALE GENOMIC DNA]</scope>
    <source>
        <strain evidence="7 8">NBRC 111202</strain>
    </source>
</reference>
<evidence type="ECO:0000256" key="3">
    <source>
        <dbReference type="ARBA" id="ARBA00023242"/>
    </source>
</evidence>
<feature type="coiled-coil region" evidence="4">
    <location>
        <begin position="704"/>
        <end position="793"/>
    </location>
</feature>
<evidence type="ECO:0000313" key="7">
    <source>
        <dbReference type="EMBL" id="GAW01033.1"/>
    </source>
</evidence>
<name>A0A1Q3E1A8_LENED</name>
<feature type="region of interest" description="Disordered" evidence="5">
    <location>
        <begin position="504"/>
        <end position="538"/>
    </location>
</feature>
<accession>A0A1Q3E1A8</accession>
<dbReference type="InterPro" id="IPR029191">
    <property type="entry name" value="Uds1"/>
</dbReference>
<dbReference type="STRING" id="5353.A0A1Q3E1A8"/>
<dbReference type="Pfam" id="PF15456">
    <property type="entry name" value="Uds1"/>
    <property type="match status" value="1"/>
</dbReference>
<dbReference type="GO" id="GO:0000398">
    <property type="term" value="P:mRNA splicing, via spliceosome"/>
    <property type="evidence" value="ECO:0007669"/>
    <property type="project" value="TreeGrafter"/>
</dbReference>
<evidence type="ECO:0000256" key="5">
    <source>
        <dbReference type="SAM" id="MobiDB-lite"/>
    </source>
</evidence>
<dbReference type="Pfam" id="PF07052">
    <property type="entry name" value="Hep_59"/>
    <property type="match status" value="1"/>
</dbReference>
<feature type="compositionally biased region" description="Polar residues" evidence="5">
    <location>
        <begin position="515"/>
        <end position="536"/>
    </location>
</feature>
<dbReference type="PANTHER" id="PTHR13486">
    <property type="entry name" value="TELOMERE LENGTH AND SILENCING PROTEIN 1 TLS1 FAMILY MEMBER"/>
    <property type="match status" value="1"/>
</dbReference>
<evidence type="ECO:0000256" key="2">
    <source>
        <dbReference type="ARBA" id="ARBA00007643"/>
    </source>
</evidence>
<proteinExistence type="inferred from homology"/>
<feature type="compositionally biased region" description="Polar residues" evidence="5">
    <location>
        <begin position="75"/>
        <end position="86"/>
    </location>
</feature>
<keyword evidence="3" id="KW-0539">Nucleus</keyword>
<keyword evidence="4" id="KW-0175">Coiled coil</keyword>
<sequence>MKFELVPALGRDLTPLALRLHHLLASEAVVESRDFAILSSEEIDELKKEEIRLSSRLSSLEKKLETERKIRDASTTLSTLSVPRNSVSKKKSGESPKPNPMNEEDKRGDTSNGYGTPTNPLSPASSAFSFFAGHPSSAVPNSSSLLPQAAQQQITQLEEQLRAATASLSEASKKQAETTRELNLLRLEKDQVETILGMEVQAAQDKTISLENEVLPKLETELENFKREKDYWDEERDAYQAEKMRWENERAMLQQMQQAKGGADAMLAEVRQNLLDMQQQLDAKEGELRQLQTQLSQSQSQLSQTQLQLSQLEQSHAEVTEDLDSGRAFVQTLVQTHAIVLFSRDPSLKGLLSAIGTHLEGLSNKLLSTEQTSAQRDAELRQRESEWEAQKRRLEEDVRMGLDKREELSRELDIVRRERENMSREMMEMKDSVNLRSPTSPSRQLFSPATSFTSIAPSPPTLSISTLPGDNIEYTSPEALSVLSALKPLWAVLPSPEARAAKFASSRERAFRTGSGPSSPTMTNRPSSPAGNTPKSISDLDVRSLKSLYDSTKNPSSISSPQSEFTLSSFISRVQSLLTDDRLLIERLLRFAQAHDLLKKNADRAQKLASEANSGLETYSRQVRILEGRNADLARRCGELQGELTELQGLQEVVDRISAAKSDIEIQAAEQAETCRQLTEANNMLSARALALAEEAAQAPEMVRRQMQKELDDVKAAAARATTLSGVATSFGEHEALQAELVEVKKELKEALEEMEAMQTSSQAQNVMLMDELMVTQSENADLKNQLRGLKKLDVGAYQGYSRPQNHVREFTKELATTVDLTEQEEQEEEEQEEEKLPLADLLELRKLKKLRQGIDAVKLSKGVTKKKRKRTKEEEEEEQGGLRKGAAVDEDEEEDKDAKARRVVRANNFTQQTNALDVDKHMMAYIEENLKIRSRPREEGDKSKPLDPQEALYQVPDRWKVEQKKVANSEEGNVSNSLTMLTAIPEVDLGMDARLKNIEDTEKAKRVVAEERSERKQPHNNDEAHLVASRFYRPNLKMKSDADLIRDAKLEAMHLPTSEDQPRRQDKPQMATDEMVMERFKKRMRK</sequence>
<comment type="similarity">
    <text evidence="2">Belongs to the TLS1 family.</text>
</comment>
<evidence type="ECO:0000313" key="8">
    <source>
        <dbReference type="Proteomes" id="UP000188533"/>
    </source>
</evidence>
<feature type="compositionally biased region" description="Polar residues" evidence="5">
    <location>
        <begin position="434"/>
        <end position="452"/>
    </location>
</feature>
<dbReference type="PANTHER" id="PTHR13486:SF2">
    <property type="entry name" value="SPLICING FACTOR C9ORF78"/>
    <property type="match status" value="1"/>
</dbReference>
<feature type="region of interest" description="Disordered" evidence="5">
    <location>
        <begin position="430"/>
        <end position="460"/>
    </location>
</feature>
<evidence type="ECO:0000259" key="6">
    <source>
        <dbReference type="Pfam" id="PF15456"/>
    </source>
</evidence>
<reference evidence="7 8" key="1">
    <citation type="submission" date="2016-08" db="EMBL/GenBank/DDBJ databases">
        <authorList>
            <consortium name="Lentinula edodes genome sequencing consortium"/>
            <person name="Sakamoto Y."/>
            <person name="Nakade K."/>
            <person name="Sato S."/>
            <person name="Yoshida Y."/>
            <person name="Miyazaki K."/>
            <person name="Natsume S."/>
            <person name="Konno N."/>
        </authorList>
    </citation>
    <scope>NUCLEOTIDE SEQUENCE [LARGE SCALE GENOMIC DNA]</scope>
    <source>
        <strain evidence="7 8">NBRC 111202</strain>
    </source>
</reference>
<feature type="region of interest" description="Disordered" evidence="5">
    <location>
        <begin position="1054"/>
        <end position="1074"/>
    </location>
</feature>
<dbReference type="InterPro" id="IPR010756">
    <property type="entry name" value="Tls1-like"/>
</dbReference>
<comment type="subcellular location">
    <subcellularLocation>
        <location evidence="1">Nucleus</location>
    </subcellularLocation>
</comment>
<dbReference type="AlphaFoldDB" id="A0A1Q3E1A8"/>
<feature type="region of interest" description="Disordered" evidence="5">
    <location>
        <begin position="862"/>
        <end position="900"/>
    </location>
</feature>
<evidence type="ECO:0000256" key="4">
    <source>
        <dbReference type="SAM" id="Coils"/>
    </source>
</evidence>
<comment type="caution">
    <text evidence="7">The sequence shown here is derived from an EMBL/GenBank/DDBJ whole genome shotgun (WGS) entry which is preliminary data.</text>
</comment>
<dbReference type="EMBL" id="BDGU01000049">
    <property type="protein sequence ID" value="GAW01033.1"/>
    <property type="molecule type" value="Genomic_DNA"/>
</dbReference>
<gene>
    <name evidence="7" type="ORF">LENED_002601</name>
</gene>